<comment type="similarity">
    <text evidence="2">Belongs to the peptidase S1 family. CLIP subfamily.</text>
</comment>
<accession>A0AAV0VIH2</accession>
<dbReference type="Proteomes" id="UP001160148">
    <property type="component" value="Unassembled WGS sequence"/>
</dbReference>
<proteinExistence type="inferred from homology"/>
<evidence type="ECO:0000256" key="2">
    <source>
        <dbReference type="ARBA" id="ARBA00024195"/>
    </source>
</evidence>
<keyword evidence="6" id="KW-1185">Reference proteome</keyword>
<comment type="caution">
    <text evidence="5">The sequence shown here is derived from an EMBL/GenBank/DDBJ whole genome shotgun (WGS) entry which is preliminary data.</text>
</comment>
<reference evidence="5 6" key="1">
    <citation type="submission" date="2023-01" db="EMBL/GenBank/DDBJ databases">
        <authorList>
            <person name="Whitehead M."/>
        </authorList>
    </citation>
    <scope>NUCLEOTIDE SEQUENCE [LARGE SCALE GENOMIC DNA]</scope>
</reference>
<dbReference type="PROSITE" id="PS50240">
    <property type="entry name" value="TRYPSIN_DOM"/>
    <property type="match status" value="1"/>
</dbReference>
<organism evidence="5 6">
    <name type="scientific">Macrosiphum euphorbiae</name>
    <name type="common">potato aphid</name>
    <dbReference type="NCBI Taxonomy" id="13131"/>
    <lineage>
        <taxon>Eukaryota</taxon>
        <taxon>Metazoa</taxon>
        <taxon>Ecdysozoa</taxon>
        <taxon>Arthropoda</taxon>
        <taxon>Hexapoda</taxon>
        <taxon>Insecta</taxon>
        <taxon>Pterygota</taxon>
        <taxon>Neoptera</taxon>
        <taxon>Paraneoptera</taxon>
        <taxon>Hemiptera</taxon>
        <taxon>Sternorrhyncha</taxon>
        <taxon>Aphidomorpha</taxon>
        <taxon>Aphidoidea</taxon>
        <taxon>Aphididae</taxon>
        <taxon>Macrosiphini</taxon>
        <taxon>Macrosiphum</taxon>
    </lineage>
</organism>
<dbReference type="InterPro" id="IPR043504">
    <property type="entry name" value="Peptidase_S1_PA_chymotrypsin"/>
</dbReference>
<dbReference type="Gene3D" id="2.40.10.10">
    <property type="entry name" value="Trypsin-like serine proteases"/>
    <property type="match status" value="2"/>
</dbReference>
<dbReference type="SUPFAM" id="SSF50494">
    <property type="entry name" value="Trypsin-like serine proteases"/>
    <property type="match status" value="1"/>
</dbReference>
<feature type="domain" description="Peptidase S1" evidence="4">
    <location>
        <begin position="146"/>
        <end position="400"/>
    </location>
</feature>
<feature type="chain" id="PRO_5043874872" description="Peptidase S1 domain-containing protein" evidence="3">
    <location>
        <begin position="25"/>
        <end position="404"/>
    </location>
</feature>
<evidence type="ECO:0000313" key="6">
    <source>
        <dbReference type="Proteomes" id="UP001160148"/>
    </source>
</evidence>
<name>A0AAV0VIH2_9HEMI</name>
<dbReference type="Pfam" id="PF00089">
    <property type="entry name" value="Trypsin"/>
    <property type="match status" value="1"/>
</dbReference>
<dbReference type="SMART" id="SM00020">
    <property type="entry name" value="Tryp_SPc"/>
    <property type="match status" value="1"/>
</dbReference>
<dbReference type="InterPro" id="IPR009003">
    <property type="entry name" value="Peptidase_S1_PA"/>
</dbReference>
<dbReference type="GO" id="GO:0006508">
    <property type="term" value="P:proteolysis"/>
    <property type="evidence" value="ECO:0007669"/>
    <property type="project" value="InterPro"/>
</dbReference>
<dbReference type="InterPro" id="IPR001254">
    <property type="entry name" value="Trypsin_dom"/>
</dbReference>
<evidence type="ECO:0000259" key="4">
    <source>
        <dbReference type="PROSITE" id="PS50240"/>
    </source>
</evidence>
<dbReference type="AlphaFoldDB" id="A0AAV0VIH2"/>
<keyword evidence="1" id="KW-1015">Disulfide bond</keyword>
<dbReference type="CDD" id="cd00190">
    <property type="entry name" value="Tryp_SPc"/>
    <property type="match status" value="1"/>
</dbReference>
<dbReference type="PANTHER" id="PTHR24256">
    <property type="entry name" value="TRYPTASE-RELATED"/>
    <property type="match status" value="1"/>
</dbReference>
<dbReference type="EMBL" id="CARXXK010000001">
    <property type="protein sequence ID" value="CAI6344067.1"/>
    <property type="molecule type" value="Genomic_DNA"/>
</dbReference>
<protein>
    <recommendedName>
        <fullName evidence="4">Peptidase S1 domain-containing protein</fullName>
    </recommendedName>
</protein>
<dbReference type="PRINTS" id="PR00722">
    <property type="entry name" value="CHYMOTRYPSIN"/>
</dbReference>
<feature type="signal peptide" evidence="3">
    <location>
        <begin position="1"/>
        <end position="24"/>
    </location>
</feature>
<keyword evidence="3" id="KW-0732">Signal</keyword>
<dbReference type="GO" id="GO:0004252">
    <property type="term" value="F:serine-type endopeptidase activity"/>
    <property type="evidence" value="ECO:0007669"/>
    <property type="project" value="InterPro"/>
</dbReference>
<evidence type="ECO:0000256" key="3">
    <source>
        <dbReference type="SAM" id="SignalP"/>
    </source>
</evidence>
<evidence type="ECO:0000256" key="1">
    <source>
        <dbReference type="ARBA" id="ARBA00023157"/>
    </source>
</evidence>
<evidence type="ECO:0000313" key="5">
    <source>
        <dbReference type="EMBL" id="CAI6344067.1"/>
    </source>
</evidence>
<dbReference type="InterPro" id="IPR051487">
    <property type="entry name" value="Ser/Thr_Proteases_Immune/Dev"/>
</dbReference>
<gene>
    <name evidence="5" type="ORF">MEUPH1_LOCUS1243</name>
</gene>
<sequence length="404" mass="46011">MKSLKSLQCIFMLFILCFVHLGYCAPQNKDNVTNTTSNWRVDQSNDIETYSASENDVTNTTSNWRVDQSNDIETYSASENDVTNTTSNWRVHQFNDIETYSAAEMCSNYSQLIYKYIKDSTLSDDKDVLINCKDCYNNYPSNISTVVPNVNDERVAPREFLHTALLGDSNGIWLYSGSLISNRWILSVAHFERIFYNLTCWARLRDPNYSSETDDVTPMDYQIDQIEVHPGFQMPLLYNDIALFHLDRDVQFSSYVRPICLNADPNWQWSHSQTVIAPGWGRIQYVGPLNAFSSGLSKVSLDIVSAEKCKSNYKVSSDTPQLIHGIDEDRIICAGVVDSSEDTCVGFGGSSLQIPHAKYTFMYTQVGISSAGKERCATKDFPYFYTRVSKYLPWIERIVWPKSG</sequence>
<dbReference type="InterPro" id="IPR001314">
    <property type="entry name" value="Peptidase_S1A"/>
</dbReference>